<feature type="domain" description="Gfo/Idh/MocA-like oxidoreductase N-terminal" evidence="3">
    <location>
        <begin position="1"/>
        <end position="118"/>
    </location>
</feature>
<dbReference type="PANTHER" id="PTHR43249">
    <property type="entry name" value="UDP-N-ACETYL-2-AMINO-2-DEOXY-D-GLUCURONATE OXIDASE"/>
    <property type="match status" value="1"/>
</dbReference>
<dbReference type="SUPFAM" id="SSF55347">
    <property type="entry name" value="Glyceraldehyde-3-phosphate dehydrogenase-like, C-terminal domain"/>
    <property type="match status" value="1"/>
</dbReference>
<keyword evidence="1" id="KW-0520">NAD</keyword>
<dbReference type="InterPro" id="IPR055170">
    <property type="entry name" value="GFO_IDH_MocA-like_dom"/>
</dbReference>
<reference evidence="5" key="1">
    <citation type="submission" date="2021-03" db="EMBL/GenBank/DDBJ databases">
        <title>Actinotalea soli sp. nov., isolated from soil.</title>
        <authorList>
            <person name="Ping W."/>
            <person name="Zhang J."/>
        </authorList>
    </citation>
    <scope>NUCLEOTIDE SEQUENCE</scope>
    <source>
        <strain evidence="5">BY-33</strain>
    </source>
</reference>
<dbReference type="SUPFAM" id="SSF51735">
    <property type="entry name" value="NAD(P)-binding Rossmann-fold domains"/>
    <property type="match status" value="1"/>
</dbReference>
<dbReference type="InterPro" id="IPR036291">
    <property type="entry name" value="NAD(P)-bd_dom_sf"/>
</dbReference>
<feature type="region of interest" description="Disordered" evidence="2">
    <location>
        <begin position="335"/>
        <end position="368"/>
    </location>
</feature>
<dbReference type="Pfam" id="PF22725">
    <property type="entry name" value="GFO_IDH_MocA_C3"/>
    <property type="match status" value="1"/>
</dbReference>
<comment type="caution">
    <text evidence="5">The sequence shown here is derived from an EMBL/GenBank/DDBJ whole genome shotgun (WGS) entry which is preliminary data.</text>
</comment>
<dbReference type="EMBL" id="JAGEMK010000006">
    <property type="protein sequence ID" value="MBO1752602.1"/>
    <property type="molecule type" value="Genomic_DNA"/>
</dbReference>
<dbReference type="Gene3D" id="3.30.360.10">
    <property type="entry name" value="Dihydrodipicolinate Reductase, domain 2"/>
    <property type="match status" value="1"/>
</dbReference>
<proteinExistence type="predicted"/>
<dbReference type="AlphaFoldDB" id="A0A939RSV3"/>
<dbReference type="PANTHER" id="PTHR43249:SF1">
    <property type="entry name" value="D-GLUCOSIDE 3-DEHYDROGENASE"/>
    <property type="match status" value="1"/>
</dbReference>
<evidence type="ECO:0000256" key="1">
    <source>
        <dbReference type="ARBA" id="ARBA00023027"/>
    </source>
</evidence>
<keyword evidence="6" id="KW-1185">Reference proteome</keyword>
<dbReference type="InterPro" id="IPR000683">
    <property type="entry name" value="Gfo/Idh/MocA-like_OxRdtase_N"/>
</dbReference>
<evidence type="ECO:0000256" key="2">
    <source>
        <dbReference type="SAM" id="MobiDB-lite"/>
    </source>
</evidence>
<feature type="compositionally biased region" description="Low complexity" evidence="2">
    <location>
        <begin position="356"/>
        <end position="368"/>
    </location>
</feature>
<evidence type="ECO:0000259" key="4">
    <source>
        <dbReference type="Pfam" id="PF22725"/>
    </source>
</evidence>
<feature type="domain" description="GFO/IDH/MocA-like oxidoreductase" evidence="4">
    <location>
        <begin position="130"/>
        <end position="249"/>
    </location>
</feature>
<evidence type="ECO:0000259" key="3">
    <source>
        <dbReference type="Pfam" id="PF01408"/>
    </source>
</evidence>
<protein>
    <submittedName>
        <fullName evidence="5">Gfo/Idh/MocA family oxidoreductase</fullName>
    </submittedName>
</protein>
<accession>A0A939RSV3</accession>
<dbReference type="GO" id="GO:0000166">
    <property type="term" value="F:nucleotide binding"/>
    <property type="evidence" value="ECO:0007669"/>
    <property type="project" value="InterPro"/>
</dbReference>
<organism evidence="5 6">
    <name type="scientific">Actinotalea soli</name>
    <dbReference type="NCBI Taxonomy" id="2819234"/>
    <lineage>
        <taxon>Bacteria</taxon>
        <taxon>Bacillati</taxon>
        <taxon>Actinomycetota</taxon>
        <taxon>Actinomycetes</taxon>
        <taxon>Micrococcales</taxon>
        <taxon>Cellulomonadaceae</taxon>
        <taxon>Actinotalea</taxon>
    </lineage>
</organism>
<dbReference type="InterPro" id="IPR052515">
    <property type="entry name" value="Gfo/Idh/MocA_Oxidoreductase"/>
</dbReference>
<sequence length="368" mass="38769">MIGTGAIAGAHAGAVAAHADRAVVGHGVDLDAGRAQGFAEQHGLASWGTDLAAALAGGEDGPPDLAHICTPPGSHVPLAVQCLEAGVPVLLEKPPALSLAEVDELLAVSERTGVDVAVVFQHRFGAGAERARRLLADGVLGRPLVATCHTLWFRDPEYFAVPWRGRWEVEGGGPTMGHGIHQIDLFLALLGPWEEVSAMAGRQARDTETEDVSTALVRFADGTLATIVNSLVSPRQTSSLRIDTEHATLEVDHLYGYTDADWTFTPAPGSEQVAEHWVPDPDAPSSSHTGQVGVLLDALDAGTPLPVTLREARDTLELVAAIYASAFTGRTVRRGEIGPGHPFHSRMDGTGAPWMTTTTTTTTEGDHR</sequence>
<dbReference type="Gene3D" id="3.40.50.720">
    <property type="entry name" value="NAD(P)-binding Rossmann-like Domain"/>
    <property type="match status" value="1"/>
</dbReference>
<evidence type="ECO:0000313" key="6">
    <source>
        <dbReference type="Proteomes" id="UP000664209"/>
    </source>
</evidence>
<name>A0A939RSV3_9CELL</name>
<dbReference type="Pfam" id="PF01408">
    <property type="entry name" value="GFO_IDH_MocA"/>
    <property type="match status" value="1"/>
</dbReference>
<gene>
    <name evidence="5" type="ORF">J4G33_12385</name>
</gene>
<evidence type="ECO:0000313" key="5">
    <source>
        <dbReference type="EMBL" id="MBO1752602.1"/>
    </source>
</evidence>
<dbReference type="Proteomes" id="UP000664209">
    <property type="component" value="Unassembled WGS sequence"/>
</dbReference>